<comment type="caution">
    <text evidence="1">The sequence shown here is derived from an EMBL/GenBank/DDBJ whole genome shotgun (WGS) entry which is preliminary data.</text>
</comment>
<dbReference type="OrthoDB" id="10407986at2759"/>
<proteinExistence type="predicted"/>
<dbReference type="EMBL" id="WJXW01000001">
    <property type="protein sequence ID" value="KAF9740669.1"/>
    <property type="molecule type" value="Genomic_DNA"/>
</dbReference>
<keyword evidence="2" id="KW-1185">Reference proteome</keyword>
<evidence type="ECO:0000313" key="2">
    <source>
        <dbReference type="Proteomes" id="UP000756921"/>
    </source>
</evidence>
<name>A0A9P6GSD5_9PLEO</name>
<sequence>MFVRSFSTCHMASSHLGQHFQPPLSFHLPRAQHLSYIFSRDLSCRSGNHRGHVFVCSRADGHPPHDHPISFPVSFEGQSFCKRYLARRRVCSLDRFLVRLANTPQIWHIAFAHTITIPHCIILLDLD</sequence>
<evidence type="ECO:0000313" key="1">
    <source>
        <dbReference type="EMBL" id="KAF9740669.1"/>
    </source>
</evidence>
<gene>
    <name evidence="1" type="ORF">PMIN01_00208</name>
</gene>
<reference evidence="1" key="1">
    <citation type="journal article" date="2020" name="Mol. Plant Microbe Interact.">
        <title>Genome Sequence of the Biocontrol Agent Coniothyrium minitans strain Conio (IMI 134523).</title>
        <authorList>
            <person name="Patel D."/>
            <person name="Shittu T.A."/>
            <person name="Baroncelli R."/>
            <person name="Muthumeenakshi S."/>
            <person name="Osborne T.H."/>
            <person name="Janganan T.K."/>
            <person name="Sreenivasaprasad S."/>
        </authorList>
    </citation>
    <scope>NUCLEOTIDE SEQUENCE</scope>
    <source>
        <strain evidence="1">Conio</strain>
    </source>
</reference>
<organism evidence="1 2">
    <name type="scientific">Paraphaeosphaeria minitans</name>
    <dbReference type="NCBI Taxonomy" id="565426"/>
    <lineage>
        <taxon>Eukaryota</taxon>
        <taxon>Fungi</taxon>
        <taxon>Dikarya</taxon>
        <taxon>Ascomycota</taxon>
        <taxon>Pezizomycotina</taxon>
        <taxon>Dothideomycetes</taxon>
        <taxon>Pleosporomycetidae</taxon>
        <taxon>Pleosporales</taxon>
        <taxon>Massarineae</taxon>
        <taxon>Didymosphaeriaceae</taxon>
        <taxon>Paraphaeosphaeria</taxon>
    </lineage>
</organism>
<dbReference type="Proteomes" id="UP000756921">
    <property type="component" value="Unassembled WGS sequence"/>
</dbReference>
<dbReference type="AlphaFoldDB" id="A0A9P6GSD5"/>
<protein>
    <submittedName>
        <fullName evidence="1">Uncharacterized protein</fullName>
    </submittedName>
</protein>
<accession>A0A9P6GSD5</accession>